<evidence type="ECO:0000256" key="6">
    <source>
        <dbReference type="ARBA" id="ARBA00022729"/>
    </source>
</evidence>
<dbReference type="InterPro" id="IPR036942">
    <property type="entry name" value="Beta-barrel_TonB_sf"/>
</dbReference>
<keyword evidence="4" id="KW-0410">Iron transport</keyword>
<dbReference type="PANTHER" id="PTHR32552:SF81">
    <property type="entry name" value="TONB-DEPENDENT OUTER MEMBRANE RECEPTOR"/>
    <property type="match status" value="1"/>
</dbReference>
<evidence type="ECO:0000256" key="13">
    <source>
        <dbReference type="PROSITE-ProRule" id="PRU10144"/>
    </source>
</evidence>
<evidence type="ECO:0000259" key="16">
    <source>
        <dbReference type="Pfam" id="PF00593"/>
    </source>
</evidence>
<evidence type="ECO:0000256" key="10">
    <source>
        <dbReference type="ARBA" id="ARBA00023136"/>
    </source>
</evidence>
<dbReference type="GO" id="GO:0006826">
    <property type="term" value="P:iron ion transport"/>
    <property type="evidence" value="ECO:0007669"/>
    <property type="project" value="UniProtKB-KW"/>
</dbReference>
<keyword evidence="7" id="KW-0408">Iron</keyword>
<keyword evidence="18" id="KW-0675">Receptor</keyword>
<dbReference type="SUPFAM" id="SSF56935">
    <property type="entry name" value="Porins"/>
    <property type="match status" value="1"/>
</dbReference>
<reference evidence="18 19" key="1">
    <citation type="journal article" date="2002" name="Int. J. Syst. Evol. Microbiol.">
        <title>Sphingopyxis witflariensis sp. nov., isolated from activated sludge.</title>
        <authorList>
            <person name="Kampfer P."/>
            <person name="Witzenberger R."/>
            <person name="Denner E.B."/>
            <person name="Busse H.J."/>
            <person name="Neef A."/>
        </authorList>
    </citation>
    <scope>NUCLEOTIDE SEQUENCE [LARGE SCALE GENOMIC DNA]</scope>
    <source>
        <strain evidence="18 19">DSM 14551</strain>
    </source>
</reference>
<feature type="short sequence motif" description="TonB C-terminal box" evidence="13">
    <location>
        <begin position="769"/>
        <end position="786"/>
    </location>
</feature>
<feature type="region of interest" description="Disordered" evidence="15">
    <location>
        <begin position="32"/>
        <end position="62"/>
    </location>
</feature>
<evidence type="ECO:0000256" key="8">
    <source>
        <dbReference type="ARBA" id="ARBA00023065"/>
    </source>
</evidence>
<evidence type="ECO:0000256" key="9">
    <source>
        <dbReference type="ARBA" id="ARBA00023077"/>
    </source>
</evidence>
<dbReference type="OrthoDB" id="7577471at2"/>
<feature type="region of interest" description="Disordered" evidence="15">
    <location>
        <begin position="1"/>
        <end position="20"/>
    </location>
</feature>
<organism evidence="18 19">
    <name type="scientific">Sphingopyxis witflariensis</name>
    <dbReference type="NCBI Taxonomy" id="173675"/>
    <lineage>
        <taxon>Bacteria</taxon>
        <taxon>Pseudomonadati</taxon>
        <taxon>Pseudomonadota</taxon>
        <taxon>Alphaproteobacteria</taxon>
        <taxon>Sphingomonadales</taxon>
        <taxon>Sphingomonadaceae</taxon>
        <taxon>Sphingopyxis</taxon>
    </lineage>
</organism>
<dbReference type="GO" id="GO:0009279">
    <property type="term" value="C:cell outer membrane"/>
    <property type="evidence" value="ECO:0007669"/>
    <property type="project" value="UniProtKB-SubCell"/>
</dbReference>
<keyword evidence="3 12" id="KW-1134">Transmembrane beta strand</keyword>
<keyword evidence="8" id="KW-0406">Ion transport</keyword>
<dbReference type="Gene3D" id="2.40.170.20">
    <property type="entry name" value="TonB-dependent receptor, beta-barrel domain"/>
    <property type="match status" value="1"/>
</dbReference>
<dbReference type="PROSITE" id="PS52016">
    <property type="entry name" value="TONB_DEPENDENT_REC_3"/>
    <property type="match status" value="1"/>
</dbReference>
<dbReference type="AlphaFoldDB" id="A0A246K593"/>
<keyword evidence="9 14" id="KW-0798">TonB box</keyword>
<evidence type="ECO:0000256" key="3">
    <source>
        <dbReference type="ARBA" id="ARBA00022452"/>
    </source>
</evidence>
<dbReference type="PANTHER" id="PTHR32552">
    <property type="entry name" value="FERRICHROME IRON RECEPTOR-RELATED"/>
    <property type="match status" value="1"/>
</dbReference>
<dbReference type="EMBL" id="NISJ01000001">
    <property type="protein sequence ID" value="OWR01181.1"/>
    <property type="molecule type" value="Genomic_DNA"/>
</dbReference>
<dbReference type="InterPro" id="IPR000531">
    <property type="entry name" value="Beta-barrel_TonB"/>
</dbReference>
<evidence type="ECO:0000256" key="15">
    <source>
        <dbReference type="SAM" id="MobiDB-lite"/>
    </source>
</evidence>
<sequence>MCPLTSRPTRPPKSDVCEKNLCGPKRRRCGRICSRASAPPTKQPKKQGRISNDQDDRAPCGALHGTAATRRGVGSGAGARNAPPAIADGTDIVVTAQKRAERLQDVPIAVSALGGDALERQRVTQADELAGKIVNLQLTSTVGDNTPIFALRGVSMSDYSLNQASPVATYYDEVYKGNFAFLGVAMYDLERVEVLRGPQGTLYGKNTTGGAVNLISRTPVLGDTEGYLNLGYGNYGRYEANGAVSVPLGETLAARVAFTFARADGWFKNQLPGEPDLAGVREYGIRGSLLFEPSDSARFVLRASTSYQNPRNYGIYAQPEAINRPGLGRREIEANVTERRRARTWSVALTGTVDISDSLAITSVTSWDKGRLSFYEDTDGTASETLEIPYLDRASQFAQDLRLTSDFGGPFNFILGAYFNREKVYNETTFEIAKDVDSDGLPGVTDADCAIGFPLGCLFRNSFDQVKKSYAVYTDMSFELTDALTLRGGLRYTRDKGTQSDFEANAFGPNEVLVMNLIPLSSLHYTTENLSGKIGADYKINSDVMVYGNYSRGYRAPSFNAQAFFDPSELSVAKAEKIDAFELGVKSQFADRRITLNMAAFHYSYANQQFINVDPATAAQTLLNIPRSRILGGEAELTARATDMLTLRAGVGILDTKIKRGMVSGVDVSGNRLSNAPKLTFTGGFDATVMDNDSGEISLHGDINYSSNQYFEVLNIPRLRQNKYVLLSGHIDWESGDGRWTASVWGKNLTNKFYFTSRVDLLAGFGFDYNHVGTPRTYGVTVGVKF</sequence>
<evidence type="ECO:0000259" key="17">
    <source>
        <dbReference type="Pfam" id="PF07715"/>
    </source>
</evidence>
<gene>
    <name evidence="18" type="ORF">CDQ91_01820</name>
</gene>
<comment type="similarity">
    <text evidence="12 14">Belongs to the TonB-dependent receptor family.</text>
</comment>
<comment type="subcellular location">
    <subcellularLocation>
        <location evidence="1 12">Cell outer membrane</location>
        <topology evidence="1 12">Multi-pass membrane protein</topology>
    </subcellularLocation>
</comment>
<dbReference type="InterPro" id="IPR012910">
    <property type="entry name" value="Plug_dom"/>
</dbReference>
<evidence type="ECO:0000256" key="5">
    <source>
        <dbReference type="ARBA" id="ARBA00022692"/>
    </source>
</evidence>
<comment type="caution">
    <text evidence="18">The sequence shown here is derived from an EMBL/GenBank/DDBJ whole genome shotgun (WGS) entry which is preliminary data.</text>
</comment>
<evidence type="ECO:0000313" key="18">
    <source>
        <dbReference type="EMBL" id="OWR01181.1"/>
    </source>
</evidence>
<evidence type="ECO:0000256" key="4">
    <source>
        <dbReference type="ARBA" id="ARBA00022496"/>
    </source>
</evidence>
<dbReference type="InterPro" id="IPR039426">
    <property type="entry name" value="TonB-dep_rcpt-like"/>
</dbReference>
<keyword evidence="6" id="KW-0732">Signal</keyword>
<evidence type="ECO:0000256" key="2">
    <source>
        <dbReference type="ARBA" id="ARBA00022448"/>
    </source>
</evidence>
<dbReference type="Pfam" id="PF07715">
    <property type="entry name" value="Plug"/>
    <property type="match status" value="1"/>
</dbReference>
<protein>
    <submittedName>
        <fullName evidence="18">TonB-dependent receptor</fullName>
    </submittedName>
</protein>
<evidence type="ECO:0000313" key="19">
    <source>
        <dbReference type="Proteomes" id="UP000197097"/>
    </source>
</evidence>
<evidence type="ECO:0000256" key="12">
    <source>
        <dbReference type="PROSITE-ProRule" id="PRU01360"/>
    </source>
</evidence>
<dbReference type="InterPro" id="IPR010917">
    <property type="entry name" value="TonB_rcpt_CS"/>
</dbReference>
<evidence type="ECO:0000256" key="1">
    <source>
        <dbReference type="ARBA" id="ARBA00004571"/>
    </source>
</evidence>
<keyword evidence="11 12" id="KW-0998">Cell outer membrane</keyword>
<keyword evidence="10 12" id="KW-0472">Membrane</keyword>
<evidence type="ECO:0000256" key="11">
    <source>
        <dbReference type="ARBA" id="ARBA00023237"/>
    </source>
</evidence>
<feature type="domain" description="TonB-dependent receptor plug" evidence="17">
    <location>
        <begin position="103"/>
        <end position="211"/>
    </location>
</feature>
<dbReference type="PROSITE" id="PS01156">
    <property type="entry name" value="TONB_DEPENDENT_REC_2"/>
    <property type="match status" value="1"/>
</dbReference>
<keyword evidence="2 12" id="KW-0813">Transport</keyword>
<proteinExistence type="inferred from homology"/>
<dbReference type="Proteomes" id="UP000197097">
    <property type="component" value="Unassembled WGS sequence"/>
</dbReference>
<evidence type="ECO:0000256" key="7">
    <source>
        <dbReference type="ARBA" id="ARBA00023004"/>
    </source>
</evidence>
<dbReference type="CDD" id="cd01347">
    <property type="entry name" value="ligand_gated_channel"/>
    <property type="match status" value="1"/>
</dbReference>
<keyword evidence="19" id="KW-1185">Reference proteome</keyword>
<name>A0A246K593_9SPHN</name>
<evidence type="ECO:0000256" key="14">
    <source>
        <dbReference type="RuleBase" id="RU003357"/>
    </source>
</evidence>
<dbReference type="Pfam" id="PF00593">
    <property type="entry name" value="TonB_dep_Rec_b-barrel"/>
    <property type="match status" value="1"/>
</dbReference>
<keyword evidence="5 12" id="KW-0812">Transmembrane</keyword>
<accession>A0A246K593</accession>
<feature type="domain" description="TonB-dependent receptor-like beta-barrel" evidence="16">
    <location>
        <begin position="304"/>
        <end position="749"/>
    </location>
</feature>